<organism evidence="1">
    <name type="scientific">Arundo donax</name>
    <name type="common">Giant reed</name>
    <name type="synonym">Donax arundinaceus</name>
    <dbReference type="NCBI Taxonomy" id="35708"/>
    <lineage>
        <taxon>Eukaryota</taxon>
        <taxon>Viridiplantae</taxon>
        <taxon>Streptophyta</taxon>
        <taxon>Embryophyta</taxon>
        <taxon>Tracheophyta</taxon>
        <taxon>Spermatophyta</taxon>
        <taxon>Magnoliopsida</taxon>
        <taxon>Liliopsida</taxon>
        <taxon>Poales</taxon>
        <taxon>Poaceae</taxon>
        <taxon>PACMAD clade</taxon>
        <taxon>Arundinoideae</taxon>
        <taxon>Arundineae</taxon>
        <taxon>Arundo</taxon>
    </lineage>
</organism>
<reference evidence="1" key="2">
    <citation type="journal article" date="2015" name="Data Brief">
        <title>Shoot transcriptome of the giant reed, Arundo donax.</title>
        <authorList>
            <person name="Barrero R.A."/>
            <person name="Guerrero F.D."/>
            <person name="Moolhuijzen P."/>
            <person name="Goolsby J.A."/>
            <person name="Tidwell J."/>
            <person name="Bellgard S.E."/>
            <person name="Bellgard M.I."/>
        </authorList>
    </citation>
    <scope>NUCLEOTIDE SEQUENCE</scope>
    <source>
        <tissue evidence="1">Shoot tissue taken approximately 20 cm above the soil surface</tissue>
    </source>
</reference>
<reference evidence="1" key="1">
    <citation type="submission" date="2014-09" db="EMBL/GenBank/DDBJ databases">
        <authorList>
            <person name="Magalhaes I.L.F."/>
            <person name="Oliveira U."/>
            <person name="Santos F.R."/>
            <person name="Vidigal T.H.D.A."/>
            <person name="Brescovit A.D."/>
            <person name="Santos A.J."/>
        </authorList>
    </citation>
    <scope>NUCLEOTIDE SEQUENCE</scope>
    <source>
        <tissue evidence="1">Shoot tissue taken approximately 20 cm above the soil surface</tissue>
    </source>
</reference>
<sequence length="25" mass="2783">MTLRTAFISSSIISVTHQEWASFIG</sequence>
<accession>A0A0A9BG98</accession>
<name>A0A0A9BG98_ARUDO</name>
<dbReference type="AlphaFoldDB" id="A0A0A9BG98"/>
<dbReference type="EMBL" id="GBRH01235519">
    <property type="protein sequence ID" value="JAD62376.1"/>
    <property type="molecule type" value="Transcribed_RNA"/>
</dbReference>
<evidence type="ECO:0000313" key="1">
    <source>
        <dbReference type="EMBL" id="JAD62376.1"/>
    </source>
</evidence>
<protein>
    <submittedName>
        <fullName evidence="1">Uncharacterized protein</fullName>
    </submittedName>
</protein>
<proteinExistence type="predicted"/>